<dbReference type="InterPro" id="IPR001509">
    <property type="entry name" value="Epimerase_deHydtase"/>
</dbReference>
<reference evidence="4 5" key="1">
    <citation type="submission" date="2019-10" db="EMBL/GenBank/DDBJ databases">
        <title>Pseudopuniceibacterium sp. HQ09 islated from Antarctica.</title>
        <authorList>
            <person name="Liao L."/>
            <person name="Su S."/>
            <person name="Chen B."/>
            <person name="Yu Y."/>
        </authorList>
    </citation>
    <scope>NUCLEOTIDE SEQUENCE [LARGE SCALE GENOMIC DNA]</scope>
    <source>
        <strain evidence="4 5">HQ09</strain>
    </source>
</reference>
<sequence>MSDIPFETSAPVLVTGATGYVAGWIVQGLLEHGVTVHAAVRDPDNSAKVAHLLSMAEGTPGQLVLFRADLLEEGSYAAAMAGCRVVIHTASPFTSDVEDAQRDLVDPAVKGTRNVLDTATATASVHRVVLTSSCAAIIGDAADLDGRVADEAIWNSTSSLEHQPYAYSKTAAERAAWEINSRQARWRLVVINPSLVVGPGTAERQTSDSFSILRQMGSGAFKSGVPPMEIGMVDVRDVAEAHLRAAFLPDAEGRHIISAESLTMLQLAEMLQEHAGGTLPITAREMPKWVVWLIGPMVSKTITRHMVARSMGYPWQVDNSKSCKALGMSYRPLQPAVTAMLQQLIDTGQLGRGS</sequence>
<evidence type="ECO:0000256" key="2">
    <source>
        <dbReference type="ARBA" id="ARBA00023445"/>
    </source>
</evidence>
<organism evidence="4 5">
    <name type="scientific">Pseudooceanicola spongiae</name>
    <dbReference type="NCBI Taxonomy" id="2613965"/>
    <lineage>
        <taxon>Bacteria</taxon>
        <taxon>Pseudomonadati</taxon>
        <taxon>Pseudomonadota</taxon>
        <taxon>Alphaproteobacteria</taxon>
        <taxon>Rhodobacterales</taxon>
        <taxon>Paracoccaceae</taxon>
        <taxon>Pseudooceanicola</taxon>
    </lineage>
</organism>
<dbReference type="AlphaFoldDB" id="A0A7L9WKY2"/>
<dbReference type="GO" id="GO:0016616">
    <property type="term" value="F:oxidoreductase activity, acting on the CH-OH group of donors, NAD or NADP as acceptor"/>
    <property type="evidence" value="ECO:0007669"/>
    <property type="project" value="TreeGrafter"/>
</dbReference>
<dbReference type="InterPro" id="IPR036291">
    <property type="entry name" value="NAD(P)-bd_dom_sf"/>
</dbReference>
<comment type="similarity">
    <text evidence="2">Belongs to the NAD(P)-dependent epimerase/dehydratase family. Dihydroflavonol-4-reductase subfamily.</text>
</comment>
<dbReference type="Pfam" id="PF01370">
    <property type="entry name" value="Epimerase"/>
    <property type="match status" value="1"/>
</dbReference>
<dbReference type="PANTHER" id="PTHR10366">
    <property type="entry name" value="NAD DEPENDENT EPIMERASE/DEHYDRATASE"/>
    <property type="match status" value="1"/>
</dbReference>
<dbReference type="EMBL" id="CP045201">
    <property type="protein sequence ID" value="QOL80563.1"/>
    <property type="molecule type" value="Genomic_DNA"/>
</dbReference>
<evidence type="ECO:0000256" key="1">
    <source>
        <dbReference type="ARBA" id="ARBA00023002"/>
    </source>
</evidence>
<gene>
    <name evidence="4" type="ORF">F3W81_06910</name>
</gene>
<evidence type="ECO:0000313" key="5">
    <source>
        <dbReference type="Proteomes" id="UP000594118"/>
    </source>
</evidence>
<dbReference type="FunFam" id="3.40.50.720:FF:000336">
    <property type="entry name" value="Aldehyde reductase"/>
    <property type="match status" value="1"/>
</dbReference>
<dbReference type="Proteomes" id="UP000594118">
    <property type="component" value="Chromosome"/>
</dbReference>
<dbReference type="SUPFAM" id="SSF51735">
    <property type="entry name" value="NAD(P)-binding Rossmann-fold domains"/>
    <property type="match status" value="1"/>
</dbReference>
<name>A0A7L9WKY2_9RHOB</name>
<dbReference type="KEGG" id="pshq:F3W81_06910"/>
<protein>
    <submittedName>
        <fullName evidence="4">NAD-dependent epimerase/dehydratase family protein</fullName>
    </submittedName>
</protein>
<accession>A0A7L9WKY2</accession>
<proteinExistence type="inferred from homology"/>
<feature type="domain" description="NAD-dependent epimerase/dehydratase" evidence="3">
    <location>
        <begin position="12"/>
        <end position="251"/>
    </location>
</feature>
<dbReference type="InterPro" id="IPR050425">
    <property type="entry name" value="NAD(P)_dehydrat-like"/>
</dbReference>
<keyword evidence="5" id="KW-1185">Reference proteome</keyword>
<evidence type="ECO:0000313" key="4">
    <source>
        <dbReference type="EMBL" id="QOL80563.1"/>
    </source>
</evidence>
<evidence type="ECO:0000259" key="3">
    <source>
        <dbReference type="Pfam" id="PF01370"/>
    </source>
</evidence>
<dbReference type="Gene3D" id="3.40.50.720">
    <property type="entry name" value="NAD(P)-binding Rossmann-like Domain"/>
    <property type="match status" value="1"/>
</dbReference>
<dbReference type="RefSeq" id="WP_193082883.1">
    <property type="nucleotide sequence ID" value="NZ_CP045201.1"/>
</dbReference>
<dbReference type="PANTHER" id="PTHR10366:SF564">
    <property type="entry name" value="STEROL-4-ALPHA-CARBOXYLATE 3-DEHYDROGENASE, DECARBOXYLATING"/>
    <property type="match status" value="1"/>
</dbReference>
<keyword evidence="1" id="KW-0560">Oxidoreductase</keyword>